<dbReference type="AlphaFoldDB" id="A0A167DW81"/>
<dbReference type="GO" id="GO:0000324">
    <property type="term" value="C:fungal-type vacuole"/>
    <property type="evidence" value="ECO:0007669"/>
    <property type="project" value="TreeGrafter"/>
</dbReference>
<evidence type="ECO:0000313" key="6">
    <source>
        <dbReference type="EMBL" id="ANB13368.1"/>
    </source>
</evidence>
<feature type="transmembrane region" description="Helical" evidence="5">
    <location>
        <begin position="503"/>
        <end position="526"/>
    </location>
</feature>
<feature type="transmembrane region" description="Helical" evidence="5">
    <location>
        <begin position="437"/>
        <end position="456"/>
    </location>
</feature>
<accession>A0A167DW81</accession>
<protein>
    <submittedName>
        <fullName evidence="6">Hol1p</fullName>
    </submittedName>
</protein>
<evidence type="ECO:0000256" key="5">
    <source>
        <dbReference type="SAM" id="Phobius"/>
    </source>
</evidence>
<dbReference type="GO" id="GO:0005886">
    <property type="term" value="C:plasma membrane"/>
    <property type="evidence" value="ECO:0007669"/>
    <property type="project" value="TreeGrafter"/>
</dbReference>
<dbReference type="Proteomes" id="UP000189580">
    <property type="component" value="Chromosome a"/>
</dbReference>
<proteinExistence type="predicted"/>
<feature type="transmembrane region" description="Helical" evidence="5">
    <location>
        <begin position="462"/>
        <end position="482"/>
    </location>
</feature>
<dbReference type="Pfam" id="PF07690">
    <property type="entry name" value="MFS_1"/>
    <property type="match status" value="1"/>
</dbReference>
<dbReference type="GO" id="GO:0015203">
    <property type="term" value="F:polyamine transmembrane transporter activity"/>
    <property type="evidence" value="ECO:0007669"/>
    <property type="project" value="EnsemblFungi"/>
</dbReference>
<dbReference type="PANTHER" id="PTHR23502">
    <property type="entry name" value="MAJOR FACILITATOR SUPERFAMILY"/>
    <property type="match status" value="1"/>
</dbReference>
<comment type="subcellular location">
    <subcellularLocation>
        <location evidence="1">Membrane</location>
        <topology evidence="1">Multi-pass membrane protein</topology>
    </subcellularLocation>
</comment>
<evidence type="ECO:0000256" key="4">
    <source>
        <dbReference type="ARBA" id="ARBA00023136"/>
    </source>
</evidence>
<dbReference type="InterPro" id="IPR036259">
    <property type="entry name" value="MFS_trans_sf"/>
</dbReference>
<evidence type="ECO:0000256" key="2">
    <source>
        <dbReference type="ARBA" id="ARBA00022692"/>
    </source>
</evidence>
<dbReference type="KEGG" id="slb:AWJ20_1655"/>
<sequence length="575" mass="63896">MTANFSDEDHLPGTEYIYADPENNIICPDGSRPKTNKDNKILLPQPTESPNDPLNWGLLRKCWHMILVCLVTGFTAATSNDAGATQTDLNANLGISWNSFNTGAGVLFIGIGWFTLILSPTSFLYGRRIGYLICILVGLAGAAWFANIRSTSDAIWSQLFVGASESVAEAQVQLSLVDIFYQHQLPGALALYIVSTSIGTYLGPLIAGYISDNLGWEWVGYSAVIISGFILIVLFFGLEETYFDRNKYQTTHFNAGNVSKSDSIDEQVKNESRLASGDSVMESKNAFNSSTDSTDGASEHVVPVNVHPVSTGADEKPKTYWQRIALITPADNLKGVGFKQYFQRMWLTLRVFTFPPVIYSGLIWGFQDAWLTFYITTEDDDWSSPPYNYGDAGVAIMNVPTLIGALFGCFYAGVLSDYFVEWMARRNHGVKEAEHRLWLMFLVAILNPLGLFIFGIGTAREWSWPVVYILGLFPIGFAWGSCGDLSMSYLAEAYPEMVLEGMVGVSVVNNTIGMIFSFCCNLWLNIGDFRGYIAVGVVDFAVLMLTAPMIIYGKRCRQFTKGMYYRFIEERDALK</sequence>
<reference evidence="6 7" key="1">
    <citation type="submission" date="2016-02" db="EMBL/GenBank/DDBJ databases">
        <title>Complete genome sequence and transcriptome regulation of the pentose utilising yeast Sugiyamaella lignohabitans.</title>
        <authorList>
            <person name="Bellasio M."/>
            <person name="Peymann A."/>
            <person name="Valli M."/>
            <person name="Sipitzky M."/>
            <person name="Graf A."/>
            <person name="Sauer M."/>
            <person name="Marx H."/>
            <person name="Mattanovich D."/>
        </authorList>
    </citation>
    <scope>NUCLEOTIDE SEQUENCE [LARGE SCALE GENOMIC DNA]</scope>
    <source>
        <strain evidence="6 7">CBS 10342</strain>
    </source>
</reference>
<dbReference type="EMBL" id="CP014501">
    <property type="protein sequence ID" value="ANB13368.1"/>
    <property type="molecule type" value="Genomic_DNA"/>
</dbReference>
<dbReference type="OrthoDB" id="5215911at2759"/>
<evidence type="ECO:0000313" key="7">
    <source>
        <dbReference type="Proteomes" id="UP000189580"/>
    </source>
</evidence>
<dbReference type="RefSeq" id="XP_018735845.1">
    <property type="nucleotide sequence ID" value="XM_018878553.1"/>
</dbReference>
<feature type="transmembrane region" description="Helical" evidence="5">
    <location>
        <begin position="189"/>
        <end position="210"/>
    </location>
</feature>
<feature type="transmembrane region" description="Helical" evidence="5">
    <location>
        <begin position="532"/>
        <end position="553"/>
    </location>
</feature>
<dbReference type="GO" id="GO:0006812">
    <property type="term" value="P:monoatomic cation transport"/>
    <property type="evidence" value="ECO:0007669"/>
    <property type="project" value="EnsemblFungi"/>
</dbReference>
<keyword evidence="2 5" id="KW-0812">Transmembrane</keyword>
<name>A0A167DW81_9ASCO</name>
<gene>
    <name evidence="6" type="primary">HOL1</name>
    <name evidence="6" type="ORF">AWJ20_1655</name>
</gene>
<feature type="transmembrane region" description="Helical" evidence="5">
    <location>
        <begin position="392"/>
        <end position="416"/>
    </location>
</feature>
<dbReference type="GeneID" id="30033481"/>
<dbReference type="InterPro" id="IPR011701">
    <property type="entry name" value="MFS"/>
</dbReference>
<feature type="transmembrane region" description="Helical" evidence="5">
    <location>
        <begin position="62"/>
        <end position="79"/>
    </location>
</feature>
<keyword evidence="7" id="KW-1185">Reference proteome</keyword>
<evidence type="ECO:0000256" key="3">
    <source>
        <dbReference type="ARBA" id="ARBA00022989"/>
    </source>
</evidence>
<organism evidence="6 7">
    <name type="scientific">Sugiyamaella lignohabitans</name>
    <dbReference type="NCBI Taxonomy" id="796027"/>
    <lineage>
        <taxon>Eukaryota</taxon>
        <taxon>Fungi</taxon>
        <taxon>Dikarya</taxon>
        <taxon>Ascomycota</taxon>
        <taxon>Saccharomycotina</taxon>
        <taxon>Dipodascomycetes</taxon>
        <taxon>Dipodascales</taxon>
        <taxon>Trichomonascaceae</taxon>
        <taxon>Sugiyamaella</taxon>
    </lineage>
</organism>
<evidence type="ECO:0000256" key="1">
    <source>
        <dbReference type="ARBA" id="ARBA00004141"/>
    </source>
</evidence>
<dbReference type="GO" id="GO:0015665">
    <property type="term" value="F:alcohol transmembrane transporter activity"/>
    <property type="evidence" value="ECO:0007669"/>
    <property type="project" value="EnsemblFungi"/>
</dbReference>
<dbReference type="GO" id="GO:0022890">
    <property type="term" value="F:inorganic cation transmembrane transporter activity"/>
    <property type="evidence" value="ECO:0007669"/>
    <property type="project" value="EnsemblFungi"/>
</dbReference>
<dbReference type="Gene3D" id="1.20.1250.20">
    <property type="entry name" value="MFS general substrate transporter like domains"/>
    <property type="match status" value="1"/>
</dbReference>
<feature type="transmembrane region" description="Helical" evidence="5">
    <location>
        <begin position="99"/>
        <end position="117"/>
    </location>
</feature>
<keyword evidence="3 5" id="KW-1133">Transmembrane helix</keyword>
<keyword evidence="4 5" id="KW-0472">Membrane</keyword>
<feature type="transmembrane region" description="Helical" evidence="5">
    <location>
        <begin position="216"/>
        <end position="238"/>
    </location>
</feature>
<dbReference type="GO" id="GO:0015850">
    <property type="term" value="P:organic hydroxy compound transport"/>
    <property type="evidence" value="ECO:0007669"/>
    <property type="project" value="EnsemblFungi"/>
</dbReference>
<feature type="transmembrane region" description="Helical" evidence="5">
    <location>
        <begin position="347"/>
        <end position="366"/>
    </location>
</feature>
<feature type="transmembrane region" description="Helical" evidence="5">
    <location>
        <begin position="129"/>
        <end position="148"/>
    </location>
</feature>
<dbReference type="PANTHER" id="PTHR23502:SF34">
    <property type="entry name" value="PROTEIN HOL1"/>
    <property type="match status" value="1"/>
</dbReference>
<dbReference type="SUPFAM" id="SSF103473">
    <property type="entry name" value="MFS general substrate transporter"/>
    <property type="match status" value="1"/>
</dbReference>